<dbReference type="Pfam" id="PF13962">
    <property type="entry name" value="PGG"/>
    <property type="match status" value="3"/>
</dbReference>
<keyword evidence="6 9" id="KW-0472">Membrane</keyword>
<accession>A0ABY9BYL4</accession>
<feature type="transmembrane region" description="Helical" evidence="9">
    <location>
        <begin position="358"/>
        <end position="380"/>
    </location>
</feature>
<organism evidence="11 12">
    <name type="scientific">Vitis vinifera</name>
    <name type="common">Grape</name>
    <dbReference type="NCBI Taxonomy" id="29760"/>
    <lineage>
        <taxon>Eukaryota</taxon>
        <taxon>Viridiplantae</taxon>
        <taxon>Streptophyta</taxon>
        <taxon>Embryophyta</taxon>
        <taxon>Tracheophyta</taxon>
        <taxon>Spermatophyta</taxon>
        <taxon>Magnoliopsida</taxon>
        <taxon>eudicotyledons</taxon>
        <taxon>Gunneridae</taxon>
        <taxon>Pentapetalae</taxon>
        <taxon>rosids</taxon>
        <taxon>Vitales</taxon>
        <taxon>Vitaceae</taxon>
        <taxon>Viteae</taxon>
        <taxon>Vitis</taxon>
    </lineage>
</organism>
<feature type="region of interest" description="Disordered" evidence="8">
    <location>
        <begin position="216"/>
        <end position="242"/>
    </location>
</feature>
<feature type="transmembrane region" description="Helical" evidence="9">
    <location>
        <begin position="294"/>
        <end position="316"/>
    </location>
</feature>
<dbReference type="Proteomes" id="UP001227230">
    <property type="component" value="Chromosome 5"/>
</dbReference>
<dbReference type="InterPro" id="IPR036770">
    <property type="entry name" value="Ankyrin_rpt-contain_sf"/>
</dbReference>
<protein>
    <recommendedName>
        <fullName evidence="10">PGG domain-containing protein</fullName>
    </recommendedName>
</protein>
<dbReference type="Pfam" id="PF12796">
    <property type="entry name" value="Ank_2"/>
    <property type="match status" value="2"/>
</dbReference>
<evidence type="ECO:0000256" key="8">
    <source>
        <dbReference type="SAM" id="MobiDB-lite"/>
    </source>
</evidence>
<keyword evidence="3" id="KW-0677">Repeat</keyword>
<dbReference type="InterPro" id="IPR002110">
    <property type="entry name" value="Ankyrin_rpt"/>
</dbReference>
<dbReference type="PROSITE" id="PS50088">
    <property type="entry name" value="ANK_REPEAT"/>
    <property type="match status" value="2"/>
</dbReference>
<feature type="transmembrane region" description="Helical" evidence="9">
    <location>
        <begin position="862"/>
        <end position="883"/>
    </location>
</feature>
<evidence type="ECO:0000256" key="9">
    <source>
        <dbReference type="SAM" id="Phobius"/>
    </source>
</evidence>
<evidence type="ECO:0000313" key="11">
    <source>
        <dbReference type="EMBL" id="WJZ88033.1"/>
    </source>
</evidence>
<feature type="repeat" description="ANK" evidence="7">
    <location>
        <begin position="473"/>
        <end position="495"/>
    </location>
</feature>
<evidence type="ECO:0000259" key="10">
    <source>
        <dbReference type="Pfam" id="PF13962"/>
    </source>
</evidence>
<feature type="transmembrane region" description="Helical" evidence="9">
    <location>
        <begin position="833"/>
        <end position="855"/>
    </location>
</feature>
<dbReference type="SMART" id="SM00248">
    <property type="entry name" value="ANK"/>
    <property type="match status" value="5"/>
</dbReference>
<keyword evidence="4 9" id="KW-1133">Transmembrane helix</keyword>
<dbReference type="PANTHER" id="PTHR24186:SF53">
    <property type="entry name" value="PGG DOMAIN-CONTAINING PROTEIN"/>
    <property type="match status" value="1"/>
</dbReference>
<feature type="domain" description="PGG" evidence="10">
    <location>
        <begin position="645"/>
        <end position="752"/>
    </location>
</feature>
<keyword evidence="2 9" id="KW-0812">Transmembrane</keyword>
<dbReference type="EMBL" id="CP126652">
    <property type="protein sequence ID" value="WJZ88033.1"/>
    <property type="molecule type" value="Genomic_DNA"/>
</dbReference>
<comment type="subcellular location">
    <subcellularLocation>
        <location evidence="1">Membrane</location>
        <topology evidence="1">Multi-pass membrane protein</topology>
    </subcellularLocation>
</comment>
<evidence type="ECO:0000256" key="5">
    <source>
        <dbReference type="ARBA" id="ARBA00023043"/>
    </source>
</evidence>
<proteinExistence type="predicted"/>
<feature type="transmembrane region" description="Helical" evidence="9">
    <location>
        <begin position="759"/>
        <end position="786"/>
    </location>
</feature>
<feature type="repeat" description="ANK" evidence="7">
    <location>
        <begin position="437"/>
        <end position="462"/>
    </location>
</feature>
<dbReference type="Gene3D" id="1.25.40.20">
    <property type="entry name" value="Ankyrin repeat-containing domain"/>
    <property type="match status" value="2"/>
</dbReference>
<reference evidence="11 12" key="1">
    <citation type="journal article" date="2023" name="Hortic Res">
        <title>The complete reference genome for grapevine (Vitis vinifera L.) genetics and breeding.</title>
        <authorList>
            <person name="Shi X."/>
            <person name="Cao S."/>
            <person name="Wang X."/>
            <person name="Huang S."/>
            <person name="Wang Y."/>
            <person name="Liu Z."/>
            <person name="Liu W."/>
            <person name="Leng X."/>
            <person name="Peng Y."/>
            <person name="Wang N."/>
            <person name="Wang Y."/>
            <person name="Ma Z."/>
            <person name="Xu X."/>
            <person name="Zhang F."/>
            <person name="Xue H."/>
            <person name="Zhong H."/>
            <person name="Wang Y."/>
            <person name="Zhang K."/>
            <person name="Velt A."/>
            <person name="Avia K."/>
            <person name="Holtgrawe D."/>
            <person name="Grimplet J."/>
            <person name="Matus J.T."/>
            <person name="Ware D."/>
            <person name="Wu X."/>
            <person name="Wang H."/>
            <person name="Liu C."/>
            <person name="Fang Y."/>
            <person name="Rustenholz C."/>
            <person name="Cheng Z."/>
            <person name="Xiao H."/>
            <person name="Zhou Y."/>
        </authorList>
    </citation>
    <scope>NUCLEOTIDE SEQUENCE [LARGE SCALE GENOMIC DNA]</scope>
    <source>
        <strain evidence="12">cv. Pinot noir / PN40024</strain>
        <tissue evidence="11">Leaf</tissue>
    </source>
</reference>
<evidence type="ECO:0000256" key="4">
    <source>
        <dbReference type="ARBA" id="ARBA00022989"/>
    </source>
</evidence>
<feature type="transmembrane region" description="Helical" evidence="9">
    <location>
        <begin position="692"/>
        <end position="717"/>
    </location>
</feature>
<dbReference type="InterPro" id="IPR026961">
    <property type="entry name" value="PGG_dom"/>
</dbReference>
<feature type="domain" description="PGG" evidence="10">
    <location>
        <begin position="246"/>
        <end position="354"/>
    </location>
</feature>
<feature type="domain" description="PGG" evidence="10">
    <location>
        <begin position="784"/>
        <end position="855"/>
    </location>
</feature>
<evidence type="ECO:0000256" key="6">
    <source>
        <dbReference type="ARBA" id="ARBA00023136"/>
    </source>
</evidence>
<dbReference type="PROSITE" id="PS50297">
    <property type="entry name" value="ANK_REP_REGION"/>
    <property type="match status" value="2"/>
</dbReference>
<name>A0ABY9BYL4_VITVI</name>
<feature type="transmembrane region" description="Helical" evidence="9">
    <location>
        <begin position="729"/>
        <end position="753"/>
    </location>
</feature>
<feature type="compositionally biased region" description="Basic and acidic residues" evidence="8">
    <location>
        <begin position="617"/>
        <end position="636"/>
    </location>
</feature>
<evidence type="ECO:0000256" key="1">
    <source>
        <dbReference type="ARBA" id="ARBA00004141"/>
    </source>
</evidence>
<evidence type="ECO:0000256" key="7">
    <source>
        <dbReference type="PROSITE-ProRule" id="PRU00023"/>
    </source>
</evidence>
<evidence type="ECO:0000256" key="2">
    <source>
        <dbReference type="ARBA" id="ARBA00022692"/>
    </source>
</evidence>
<feature type="region of interest" description="Disordered" evidence="8">
    <location>
        <begin position="613"/>
        <end position="644"/>
    </location>
</feature>
<feature type="transmembrane region" description="Helical" evidence="9">
    <location>
        <begin position="328"/>
        <end position="352"/>
    </location>
</feature>
<feature type="transmembrane region" description="Helical" evidence="9">
    <location>
        <begin position="256"/>
        <end position="274"/>
    </location>
</feature>
<evidence type="ECO:0000256" key="3">
    <source>
        <dbReference type="ARBA" id="ARBA00022737"/>
    </source>
</evidence>
<dbReference type="PANTHER" id="PTHR24186">
    <property type="entry name" value="PROTEIN PHOSPHATASE 1 REGULATORY SUBUNIT"/>
    <property type="match status" value="1"/>
</dbReference>
<evidence type="ECO:0000313" key="12">
    <source>
        <dbReference type="Proteomes" id="UP001227230"/>
    </source>
</evidence>
<feature type="transmembrane region" description="Helical" evidence="9">
    <location>
        <begin position="793"/>
        <end position="813"/>
    </location>
</feature>
<dbReference type="SUPFAM" id="SSF48403">
    <property type="entry name" value="Ankyrin repeat"/>
    <property type="match status" value="1"/>
</dbReference>
<gene>
    <name evidence="11" type="ORF">VitviT2T_007366</name>
</gene>
<keyword evidence="12" id="KW-1185">Reference proteome</keyword>
<sequence>MVQKILEWKRGLIKEVDDHGWSPLHCAAYLGYTSIARQLLDKSETESQVIYYRTKDEGKKTALHIAASRGHKGVAKLLASYYPDCCEQVDGKGNNAIHLFMSQRRHFLKLFCARWFRARGLLNGKNKMGQTPLHLLADFQMDHGTDFIMSQKVDKMALNEQNLTATDIISSAKDSLGRQDSILRKLKSVKARAGPLGWQWALKAINENKGVNRSEYKGGVRESEDKGDVSRSKDKGEDSGGRDFIKAMKKKGENHLLVVTLIATITFAAGFTLPGGYKDDDGMAILSKKTAFKIFVVADTTALVLSMAAVCVYFFMALNNRKEVLHDFLNWGFNLTMYAIAAMMIAFMMGLYTVLPDSAWLVVFLCAICGCFFIFFSYILRKFYSSWKVMIKSSFWLRKFKLFVIKRQQLPLMRRGNEITTKLLEWKPSLTEEVDQNGWSPLHCAAYFGYTTIVRQLLNKSVKSVAYLGIKPGMQTALHLAAIRGHKDIVDLLLSYYPDCCEQVDDNGKNVLHFAMMRKQDYYPRMFLQNDGLRVRGLLNERDAQGDTPLHLLASYLIDDENFVLDDKVDKMGLNNENLTPKDMVSRATDNGLQKKLVMACFNTSKEAGIGPLSWVPRDREVPRDKEVTRDREDKGSSGSNSISTLKKVGETHLIVTALVATVTFAAGFTLPGGYNENDGLATLGKKEAFKAFVVADTLAMVSSVSAAFVYFFMAGYEKEELLHKHLPWGFFLTMFSMGAMVVAFMTGMYAVLPRFSWLPIPVCVLCCCFFLVFYHVSPCLVVIATKKASFKAFVASDTIAMILSVGALWFYFLMATAFHLGGKVHGRFFLCGYILIVFGMEAMVVAFMTGLYAVLPPAFGLPILASCCAICCCSYFLAGYVVSKRG</sequence>
<keyword evidence="5 7" id="KW-0040">ANK repeat</keyword>